<evidence type="ECO:0000256" key="1">
    <source>
        <dbReference type="SAM" id="MobiDB-lite"/>
    </source>
</evidence>
<comment type="caution">
    <text evidence="2">The sequence shown here is derived from an EMBL/GenBank/DDBJ whole genome shotgun (WGS) entry which is preliminary data.</text>
</comment>
<feature type="compositionally biased region" description="Polar residues" evidence="1">
    <location>
        <begin position="87"/>
        <end position="112"/>
    </location>
</feature>
<sequence length="112" mass="12369">MPAAQSSSPQKDRGENTAESIQTAGEGRLTNTESLMMITVPDDIMIECSHKDRVASTKDCWQPGSSLQLWRAEKRGAPGYKYRLDPTASSSANTHNTLTHSQTIENYLNLNQ</sequence>
<dbReference type="Proteomes" id="UP000325313">
    <property type="component" value="Unassembled WGS sequence"/>
</dbReference>
<dbReference type="Proteomes" id="UP000324748">
    <property type="component" value="Unassembled WGS sequence"/>
</dbReference>
<proteinExistence type="predicted"/>
<evidence type="ECO:0000313" key="2">
    <source>
        <dbReference type="EMBL" id="KAA1070586.1"/>
    </source>
</evidence>
<keyword evidence="4" id="KW-1185">Reference proteome</keyword>
<evidence type="ECO:0000313" key="3">
    <source>
        <dbReference type="EMBL" id="KAA1089818.1"/>
    </source>
</evidence>
<organism evidence="2 4">
    <name type="scientific">Puccinia graminis f. sp. tritici</name>
    <dbReference type="NCBI Taxonomy" id="56615"/>
    <lineage>
        <taxon>Eukaryota</taxon>
        <taxon>Fungi</taxon>
        <taxon>Dikarya</taxon>
        <taxon>Basidiomycota</taxon>
        <taxon>Pucciniomycotina</taxon>
        <taxon>Pucciniomycetes</taxon>
        <taxon>Pucciniales</taxon>
        <taxon>Pucciniaceae</taxon>
        <taxon>Puccinia</taxon>
    </lineage>
</organism>
<name>A0A5B0M2J5_PUCGR</name>
<dbReference type="AlphaFoldDB" id="A0A5B0M2J5"/>
<dbReference type="EMBL" id="VSWC01000171">
    <property type="protein sequence ID" value="KAA1070586.1"/>
    <property type="molecule type" value="Genomic_DNA"/>
</dbReference>
<feature type="region of interest" description="Disordered" evidence="1">
    <location>
        <begin position="1"/>
        <end position="33"/>
    </location>
</feature>
<feature type="region of interest" description="Disordered" evidence="1">
    <location>
        <begin position="85"/>
        <end position="112"/>
    </location>
</feature>
<gene>
    <name evidence="2" type="ORF">PGT21_016987</name>
    <name evidence="3" type="ORF">PGTUg99_018434</name>
</gene>
<evidence type="ECO:0000313" key="4">
    <source>
        <dbReference type="Proteomes" id="UP000324748"/>
    </source>
</evidence>
<feature type="compositionally biased region" description="Polar residues" evidence="1">
    <location>
        <begin position="17"/>
        <end position="33"/>
    </location>
</feature>
<protein>
    <submittedName>
        <fullName evidence="2">Uncharacterized protein</fullName>
    </submittedName>
</protein>
<evidence type="ECO:0000313" key="5">
    <source>
        <dbReference type="Proteomes" id="UP000325313"/>
    </source>
</evidence>
<reference evidence="4 5" key="1">
    <citation type="submission" date="2019-05" db="EMBL/GenBank/DDBJ databases">
        <title>Emergence of the Ug99 lineage of the wheat stem rust pathogen through somatic hybridization.</title>
        <authorList>
            <person name="Li F."/>
            <person name="Upadhyaya N.M."/>
            <person name="Sperschneider J."/>
            <person name="Matny O."/>
            <person name="Nguyen-Phuc H."/>
            <person name="Mago R."/>
            <person name="Raley C."/>
            <person name="Miller M.E."/>
            <person name="Silverstein K.A.T."/>
            <person name="Henningsen E."/>
            <person name="Hirsch C.D."/>
            <person name="Visser B."/>
            <person name="Pretorius Z.A."/>
            <person name="Steffenson B.J."/>
            <person name="Schwessinger B."/>
            <person name="Dodds P.N."/>
            <person name="Figueroa M."/>
        </authorList>
    </citation>
    <scope>NUCLEOTIDE SEQUENCE [LARGE SCALE GENOMIC DNA]</scope>
    <source>
        <strain evidence="2">21-0</strain>
        <strain evidence="3 5">Ug99</strain>
    </source>
</reference>
<dbReference type="EMBL" id="VDEP01000404">
    <property type="protein sequence ID" value="KAA1089818.1"/>
    <property type="molecule type" value="Genomic_DNA"/>
</dbReference>
<accession>A0A5B0M2J5</accession>